<dbReference type="PATRIC" id="fig|1299334.3.peg.9803"/>
<name>X7YI61_MYCXE</name>
<dbReference type="GO" id="GO:0005886">
    <property type="term" value="C:plasma membrane"/>
    <property type="evidence" value="ECO:0007669"/>
    <property type="project" value="TreeGrafter"/>
</dbReference>
<dbReference type="GO" id="GO:0043952">
    <property type="term" value="P:protein transport by the Sec complex"/>
    <property type="evidence" value="ECO:0007669"/>
    <property type="project" value="TreeGrafter"/>
</dbReference>
<dbReference type="PANTHER" id="PTHR30612">
    <property type="entry name" value="SECA INNER MEMBRANE COMPONENT OF SEC PROTEIN SECRETION SYSTEM"/>
    <property type="match status" value="1"/>
</dbReference>
<dbReference type="Pfam" id="PF07516">
    <property type="entry name" value="SecA_SW"/>
    <property type="match status" value="1"/>
</dbReference>
<protein>
    <submittedName>
        <fullName evidence="3">SecA Wing and Scaffold domain protein</fullName>
    </submittedName>
</protein>
<dbReference type="InterPro" id="IPR000185">
    <property type="entry name" value="SecA"/>
</dbReference>
<dbReference type="Gene3D" id="1.10.3060.10">
    <property type="entry name" value="Helical scaffold and wing domains of SecA"/>
    <property type="match status" value="1"/>
</dbReference>
<dbReference type="EMBL" id="JAOB01000093">
    <property type="protein sequence ID" value="EUA06852.1"/>
    <property type="molecule type" value="Genomic_DNA"/>
</dbReference>
<organism evidence="3">
    <name type="scientific">Mycobacterium xenopi 4042</name>
    <dbReference type="NCBI Taxonomy" id="1299334"/>
    <lineage>
        <taxon>Bacteria</taxon>
        <taxon>Bacillati</taxon>
        <taxon>Actinomycetota</taxon>
        <taxon>Actinomycetes</taxon>
        <taxon>Mycobacteriales</taxon>
        <taxon>Mycobacteriaceae</taxon>
        <taxon>Mycobacterium</taxon>
    </lineage>
</organism>
<evidence type="ECO:0000256" key="1">
    <source>
        <dbReference type="SAM" id="MobiDB-lite"/>
    </source>
</evidence>
<dbReference type="GO" id="GO:0005829">
    <property type="term" value="C:cytosol"/>
    <property type="evidence" value="ECO:0007669"/>
    <property type="project" value="TreeGrafter"/>
</dbReference>
<dbReference type="SUPFAM" id="SSF81886">
    <property type="entry name" value="Helical scaffold and wing domains of SecA"/>
    <property type="match status" value="1"/>
</dbReference>
<proteinExistence type="predicted"/>
<evidence type="ECO:0000259" key="2">
    <source>
        <dbReference type="Pfam" id="PF07516"/>
    </source>
</evidence>
<dbReference type="GO" id="GO:0017038">
    <property type="term" value="P:protein import"/>
    <property type="evidence" value="ECO:0007669"/>
    <property type="project" value="InterPro"/>
</dbReference>
<feature type="region of interest" description="Disordered" evidence="1">
    <location>
        <begin position="90"/>
        <end position="114"/>
    </location>
</feature>
<sequence>MRRFNGAALESLLNRLNLPDDVPIEAKMVTRAIKSAQTQVEQQNFEVRKNVLKYDEVMNQQRKVIYEERRRILEGKTSRSRRCRWCATWSPPTSTARRPRATPKTGIWTSSGMR</sequence>
<dbReference type="InterPro" id="IPR011116">
    <property type="entry name" value="SecA_Wing/Scaffold"/>
</dbReference>
<reference evidence="3" key="1">
    <citation type="submission" date="2014-01" db="EMBL/GenBank/DDBJ databases">
        <authorList>
            <person name="Brown-Elliot B."/>
            <person name="Wallace R."/>
            <person name="Lenaerts A."/>
            <person name="Ordway D."/>
            <person name="DeGroote M.A."/>
            <person name="Parker T."/>
            <person name="Sizemore C."/>
            <person name="Tallon L.J."/>
            <person name="Sadzewicz L.K."/>
            <person name="Sengamalay N."/>
            <person name="Fraser C.M."/>
            <person name="Hine E."/>
            <person name="Shefchek K.A."/>
            <person name="Das S.P."/>
            <person name="Tettelin H."/>
        </authorList>
    </citation>
    <scope>NUCLEOTIDE SEQUENCE [LARGE SCALE GENOMIC DNA]</scope>
    <source>
        <strain evidence="3">4042</strain>
    </source>
</reference>
<comment type="caution">
    <text evidence="3">The sequence shown here is derived from an EMBL/GenBank/DDBJ whole genome shotgun (WGS) entry which is preliminary data.</text>
</comment>
<dbReference type="GO" id="GO:0006605">
    <property type="term" value="P:protein targeting"/>
    <property type="evidence" value="ECO:0007669"/>
    <property type="project" value="InterPro"/>
</dbReference>
<gene>
    <name evidence="3" type="ORF">I553_0213</name>
</gene>
<evidence type="ECO:0000313" key="3">
    <source>
        <dbReference type="EMBL" id="EUA06852.1"/>
    </source>
</evidence>
<feature type="domain" description="SecA Wing/Scaffold" evidence="2">
    <location>
        <begin position="23"/>
        <end position="77"/>
    </location>
</feature>
<accession>X7YI61</accession>
<dbReference type="GO" id="GO:0031522">
    <property type="term" value="C:cell envelope Sec protein transport complex"/>
    <property type="evidence" value="ECO:0007669"/>
    <property type="project" value="TreeGrafter"/>
</dbReference>
<dbReference type="InterPro" id="IPR036266">
    <property type="entry name" value="SecA_Wing/Scaffold_sf"/>
</dbReference>
<dbReference type="AlphaFoldDB" id="X7YI61"/>
<dbReference type="GO" id="GO:0005524">
    <property type="term" value="F:ATP binding"/>
    <property type="evidence" value="ECO:0007669"/>
    <property type="project" value="InterPro"/>
</dbReference>
<dbReference type="PANTHER" id="PTHR30612:SF0">
    <property type="entry name" value="CHLOROPLAST PROTEIN-TRANSPORTING ATPASE"/>
    <property type="match status" value="1"/>
</dbReference>
<dbReference type="GO" id="GO:0006886">
    <property type="term" value="P:intracellular protein transport"/>
    <property type="evidence" value="ECO:0007669"/>
    <property type="project" value="InterPro"/>
</dbReference>